<dbReference type="InParanoid" id="A0A2P5F4M3"/>
<protein>
    <submittedName>
        <fullName evidence="1">Uncharacterized protein</fullName>
    </submittedName>
</protein>
<organism evidence="1 2">
    <name type="scientific">Trema orientale</name>
    <name type="common">Charcoal tree</name>
    <name type="synonym">Celtis orientalis</name>
    <dbReference type="NCBI Taxonomy" id="63057"/>
    <lineage>
        <taxon>Eukaryota</taxon>
        <taxon>Viridiplantae</taxon>
        <taxon>Streptophyta</taxon>
        <taxon>Embryophyta</taxon>
        <taxon>Tracheophyta</taxon>
        <taxon>Spermatophyta</taxon>
        <taxon>Magnoliopsida</taxon>
        <taxon>eudicotyledons</taxon>
        <taxon>Gunneridae</taxon>
        <taxon>Pentapetalae</taxon>
        <taxon>rosids</taxon>
        <taxon>fabids</taxon>
        <taxon>Rosales</taxon>
        <taxon>Cannabaceae</taxon>
        <taxon>Trema</taxon>
    </lineage>
</organism>
<dbReference type="EMBL" id="JXTC01000063">
    <property type="protein sequence ID" value="PON92732.1"/>
    <property type="molecule type" value="Genomic_DNA"/>
</dbReference>
<evidence type="ECO:0000313" key="1">
    <source>
        <dbReference type="EMBL" id="PON92732.1"/>
    </source>
</evidence>
<accession>A0A2P5F4M3</accession>
<comment type="caution">
    <text evidence="1">The sequence shown here is derived from an EMBL/GenBank/DDBJ whole genome shotgun (WGS) entry which is preliminary data.</text>
</comment>
<name>A0A2P5F4M3_TREOI</name>
<gene>
    <name evidence="1" type="ORF">TorRG33x02_115920</name>
</gene>
<dbReference type="AlphaFoldDB" id="A0A2P5F4M3"/>
<reference evidence="2" key="1">
    <citation type="submission" date="2016-06" db="EMBL/GenBank/DDBJ databases">
        <title>Parallel loss of symbiosis genes in relatives of nitrogen-fixing non-legume Parasponia.</title>
        <authorList>
            <person name="Van Velzen R."/>
            <person name="Holmer R."/>
            <person name="Bu F."/>
            <person name="Rutten L."/>
            <person name="Van Zeijl A."/>
            <person name="Liu W."/>
            <person name="Santuari L."/>
            <person name="Cao Q."/>
            <person name="Sharma T."/>
            <person name="Shen D."/>
            <person name="Roswanjaya Y."/>
            <person name="Wardhani T."/>
            <person name="Kalhor M.S."/>
            <person name="Jansen J."/>
            <person name="Van den Hoogen J."/>
            <person name="Gungor B."/>
            <person name="Hartog M."/>
            <person name="Hontelez J."/>
            <person name="Verver J."/>
            <person name="Yang W.-C."/>
            <person name="Schijlen E."/>
            <person name="Repin R."/>
            <person name="Schilthuizen M."/>
            <person name="Schranz E."/>
            <person name="Heidstra R."/>
            <person name="Miyata K."/>
            <person name="Fedorova E."/>
            <person name="Kohlen W."/>
            <person name="Bisseling T."/>
            <person name="Smit S."/>
            <person name="Geurts R."/>
        </authorList>
    </citation>
    <scope>NUCLEOTIDE SEQUENCE [LARGE SCALE GENOMIC DNA]</scope>
    <source>
        <strain evidence="2">cv. RG33-2</strain>
    </source>
</reference>
<proteinExistence type="predicted"/>
<sequence length="94" mass="10150">MKKDFPNLDAYLRKLGAHCIPDWSDGVFRVQTVAWKNEPQSLVGASLVLCVMQGPELGIRFDRREADKLDRSSICGGDPSISLGGTTVEGGEAA</sequence>
<keyword evidence="2" id="KW-1185">Reference proteome</keyword>
<evidence type="ECO:0000313" key="2">
    <source>
        <dbReference type="Proteomes" id="UP000237000"/>
    </source>
</evidence>
<dbReference type="Proteomes" id="UP000237000">
    <property type="component" value="Unassembled WGS sequence"/>
</dbReference>